<proteinExistence type="predicted"/>
<sequence length="83" mass="9429">MPRPCESVDGQTWRERDCLSGSLLTGRLSQAPECDSYSRRDPPWSSELIESLRRAPNKMAPVSFSTNSNVFTEFSFDKKINNT</sequence>
<keyword evidence="2" id="KW-1185">Reference proteome</keyword>
<evidence type="ECO:0000313" key="2">
    <source>
        <dbReference type="Proteomes" id="UP001283361"/>
    </source>
</evidence>
<dbReference type="Proteomes" id="UP001283361">
    <property type="component" value="Unassembled WGS sequence"/>
</dbReference>
<accession>A0AAE1AK24</accession>
<organism evidence="1 2">
    <name type="scientific">Elysia crispata</name>
    <name type="common">lettuce slug</name>
    <dbReference type="NCBI Taxonomy" id="231223"/>
    <lineage>
        <taxon>Eukaryota</taxon>
        <taxon>Metazoa</taxon>
        <taxon>Spiralia</taxon>
        <taxon>Lophotrochozoa</taxon>
        <taxon>Mollusca</taxon>
        <taxon>Gastropoda</taxon>
        <taxon>Heterobranchia</taxon>
        <taxon>Euthyneura</taxon>
        <taxon>Panpulmonata</taxon>
        <taxon>Sacoglossa</taxon>
        <taxon>Placobranchoidea</taxon>
        <taxon>Plakobranchidae</taxon>
        <taxon>Elysia</taxon>
    </lineage>
</organism>
<name>A0AAE1AK24_9GAST</name>
<reference evidence="1" key="1">
    <citation type="journal article" date="2023" name="G3 (Bethesda)">
        <title>A reference genome for the long-term kleptoplast-retaining sea slug Elysia crispata morphotype clarki.</title>
        <authorList>
            <person name="Eastman K.E."/>
            <person name="Pendleton A.L."/>
            <person name="Shaikh M.A."/>
            <person name="Suttiyut T."/>
            <person name="Ogas R."/>
            <person name="Tomko P."/>
            <person name="Gavelis G."/>
            <person name="Widhalm J.R."/>
            <person name="Wisecaver J.H."/>
        </authorList>
    </citation>
    <scope>NUCLEOTIDE SEQUENCE</scope>
    <source>
        <strain evidence="1">ECLA1</strain>
    </source>
</reference>
<comment type="caution">
    <text evidence="1">The sequence shown here is derived from an EMBL/GenBank/DDBJ whole genome shotgun (WGS) entry which is preliminary data.</text>
</comment>
<gene>
    <name evidence="1" type="ORF">RRG08_063779</name>
</gene>
<dbReference type="EMBL" id="JAWDGP010001698">
    <property type="protein sequence ID" value="KAK3789063.1"/>
    <property type="molecule type" value="Genomic_DNA"/>
</dbReference>
<evidence type="ECO:0000313" key="1">
    <source>
        <dbReference type="EMBL" id="KAK3789063.1"/>
    </source>
</evidence>
<protein>
    <submittedName>
        <fullName evidence="1">Uncharacterized protein</fullName>
    </submittedName>
</protein>
<dbReference type="AlphaFoldDB" id="A0AAE1AK24"/>